<sequence length="577" mass="64927">MRVLLRIRKNGGRKLKIIRKAKLMGKGQEKDRTVENLDGESITLADDKNEGNIKDKKKWRKKVEDNKENKVDGINVVSNGDGNEEPRISKIEKASIDDFFSQFAYTGGNTDKNAVKIGDRRPWWCRRVEVKAKEVSVEDKLTMDKDDSTHLFGADLAGSQAAIRPHSTGENLKKEKRIMTKNAVISVQTPRTGKRVQKGACKNVRVVSPYFRNKETGEEAETKDGKIESLKSQAKNILNVRKVSPYFNSVKQEEDSAVTGLLDGTTKSQVEPLKAKTTVADSTHLFGTDLAGSQAAIRPHSIGENLKTEKRIRTENAAISIQTPRTGKRAHNGACKNVRVVSPYFRNKESGEEAETKDGKIESLKSKAKNILNVRKVSPYFNSVTQEGDSAVTGLLDGTTKSQVEPLKGKTTVAVKRDLSADEMWDEAYKRRTPDNMWKPPRSPYNLLQEDHAFDPWRVLVICILLNRTTGRQTGKVISEFFTLCPNAKSATVVDKEDIEKVIRSLGLFRKRAVGIQHFSRAYLEEKWTHVTQLPGIGKYAADAYAIFCTGKWDLVRPWDHMLTKYWEFLCGQEDLN</sequence>
<dbReference type="Gene3D" id="1.10.340.30">
    <property type="entry name" value="Hypothetical protein, domain 2"/>
    <property type="match status" value="1"/>
</dbReference>
<accession>A0ABD1QDL9</accession>
<dbReference type="EMBL" id="JBFOLK010000011">
    <property type="protein sequence ID" value="KAL2474312.1"/>
    <property type="molecule type" value="Genomic_DNA"/>
</dbReference>
<name>A0ABD1QDL9_9LAMI</name>
<evidence type="ECO:0008006" key="5">
    <source>
        <dbReference type="Google" id="ProtNLM"/>
    </source>
</evidence>
<comment type="subcellular location">
    <subcellularLocation>
        <location evidence="1">Nucleus</location>
    </subcellularLocation>
</comment>
<dbReference type="InterPro" id="IPR011257">
    <property type="entry name" value="DNA_glycosylase"/>
</dbReference>
<gene>
    <name evidence="3" type="ORF">Adt_35048</name>
</gene>
<dbReference type="PANTHER" id="PTHR15074:SF0">
    <property type="entry name" value="METHYL-CPG-BINDING DOMAIN PROTEIN 4-LIKE PROTEIN"/>
    <property type="match status" value="1"/>
</dbReference>
<keyword evidence="4" id="KW-1185">Reference proteome</keyword>
<dbReference type="PANTHER" id="PTHR15074">
    <property type="entry name" value="METHYL-CPG-BINDING PROTEIN"/>
    <property type="match status" value="1"/>
</dbReference>
<dbReference type="InterPro" id="IPR045138">
    <property type="entry name" value="MeCP2/MBD4"/>
</dbReference>
<dbReference type="AlphaFoldDB" id="A0ABD1QDL9"/>
<keyword evidence="2" id="KW-0539">Nucleus</keyword>
<reference evidence="4" key="1">
    <citation type="submission" date="2024-07" db="EMBL/GenBank/DDBJ databases">
        <title>Two chromosome-level genome assemblies of Korean endemic species Abeliophyllum distichum and Forsythia ovata (Oleaceae).</title>
        <authorList>
            <person name="Jang H."/>
        </authorList>
    </citation>
    <scope>NUCLEOTIDE SEQUENCE [LARGE SCALE GENOMIC DNA]</scope>
</reference>
<dbReference type="SUPFAM" id="SSF48150">
    <property type="entry name" value="DNA-glycosylase"/>
    <property type="match status" value="1"/>
</dbReference>
<dbReference type="FunFam" id="1.10.340.30:FF:000007">
    <property type="entry name" value="Methyl-CpG-binding domain protein 4"/>
    <property type="match status" value="1"/>
</dbReference>
<evidence type="ECO:0000256" key="2">
    <source>
        <dbReference type="ARBA" id="ARBA00023242"/>
    </source>
</evidence>
<dbReference type="GO" id="GO:0005634">
    <property type="term" value="C:nucleus"/>
    <property type="evidence" value="ECO:0007669"/>
    <property type="project" value="UniProtKB-SubCell"/>
</dbReference>
<organism evidence="3 4">
    <name type="scientific">Abeliophyllum distichum</name>
    <dbReference type="NCBI Taxonomy" id="126358"/>
    <lineage>
        <taxon>Eukaryota</taxon>
        <taxon>Viridiplantae</taxon>
        <taxon>Streptophyta</taxon>
        <taxon>Embryophyta</taxon>
        <taxon>Tracheophyta</taxon>
        <taxon>Spermatophyta</taxon>
        <taxon>Magnoliopsida</taxon>
        <taxon>eudicotyledons</taxon>
        <taxon>Gunneridae</taxon>
        <taxon>Pentapetalae</taxon>
        <taxon>asterids</taxon>
        <taxon>lamiids</taxon>
        <taxon>Lamiales</taxon>
        <taxon>Oleaceae</taxon>
        <taxon>Forsythieae</taxon>
        <taxon>Abeliophyllum</taxon>
    </lineage>
</organism>
<dbReference type="Proteomes" id="UP001604336">
    <property type="component" value="Unassembled WGS sequence"/>
</dbReference>
<proteinExistence type="predicted"/>
<evidence type="ECO:0000313" key="4">
    <source>
        <dbReference type="Proteomes" id="UP001604336"/>
    </source>
</evidence>
<comment type="caution">
    <text evidence="3">The sequence shown here is derived from an EMBL/GenBank/DDBJ whole genome shotgun (WGS) entry which is preliminary data.</text>
</comment>
<protein>
    <recommendedName>
        <fullName evidence="5">Methyl-CpG-binding domain protein 4-like protein</fullName>
    </recommendedName>
</protein>
<evidence type="ECO:0000313" key="3">
    <source>
        <dbReference type="EMBL" id="KAL2474312.1"/>
    </source>
</evidence>
<evidence type="ECO:0000256" key="1">
    <source>
        <dbReference type="ARBA" id="ARBA00004123"/>
    </source>
</evidence>
<dbReference type="GO" id="GO:0003677">
    <property type="term" value="F:DNA binding"/>
    <property type="evidence" value="ECO:0007669"/>
    <property type="project" value="UniProtKB-ARBA"/>
</dbReference>